<dbReference type="PANTHER" id="PTHR33096">
    <property type="entry name" value="CXC2 DOMAIN-CONTAINING PROTEIN"/>
    <property type="match status" value="1"/>
</dbReference>
<reference evidence="2" key="1">
    <citation type="journal article" date="2020" name="New Phytol.">
        <title>Comparative genomics reveals dynamic genome evolution in host specialist ectomycorrhizal fungi.</title>
        <authorList>
            <person name="Lofgren L.A."/>
            <person name="Nguyen N.H."/>
            <person name="Vilgalys R."/>
            <person name="Ruytinx J."/>
            <person name="Liao H.L."/>
            <person name="Branco S."/>
            <person name="Kuo A."/>
            <person name="LaButti K."/>
            <person name="Lipzen A."/>
            <person name="Andreopoulos W."/>
            <person name="Pangilinan J."/>
            <person name="Riley R."/>
            <person name="Hundley H."/>
            <person name="Na H."/>
            <person name="Barry K."/>
            <person name="Grigoriev I.V."/>
            <person name="Stajich J.E."/>
            <person name="Kennedy P.G."/>
        </authorList>
    </citation>
    <scope>NUCLEOTIDE SEQUENCE</scope>
    <source>
        <strain evidence="2">S12</strain>
    </source>
</reference>
<dbReference type="GeneID" id="64595921"/>
<dbReference type="Pfam" id="PF18758">
    <property type="entry name" value="KDZ"/>
    <property type="match status" value="1"/>
</dbReference>
<comment type="caution">
    <text evidence="2">The sequence shown here is derived from an EMBL/GenBank/DDBJ whole genome shotgun (WGS) entry which is preliminary data.</text>
</comment>
<accession>A0A9P7DQ53</accession>
<evidence type="ECO:0000313" key="2">
    <source>
        <dbReference type="EMBL" id="KAG1800345.1"/>
    </source>
</evidence>
<evidence type="ECO:0008006" key="4">
    <source>
        <dbReference type="Google" id="ProtNLM"/>
    </source>
</evidence>
<gene>
    <name evidence="2" type="ORF">HD556DRAFT_1342759</name>
</gene>
<dbReference type="AlphaFoldDB" id="A0A9P7DQ53"/>
<name>A0A9P7DQ53_9AGAM</name>
<protein>
    <recommendedName>
        <fullName evidence="4">CxC1-like cysteine cluster associated with KDZ transposases domain-containing protein</fullName>
    </recommendedName>
</protein>
<dbReference type="PANTHER" id="PTHR33096:SF1">
    <property type="entry name" value="CXC1-LIKE CYSTEINE CLUSTER ASSOCIATED WITH KDZ TRANSPOSASES DOMAIN-CONTAINING PROTEIN"/>
    <property type="match status" value="1"/>
</dbReference>
<dbReference type="Proteomes" id="UP000719766">
    <property type="component" value="Unassembled WGS sequence"/>
</dbReference>
<dbReference type="InterPro" id="IPR040521">
    <property type="entry name" value="KDZ"/>
</dbReference>
<proteinExistence type="predicted"/>
<keyword evidence="3" id="KW-1185">Reference proteome</keyword>
<dbReference type="OrthoDB" id="2505969at2759"/>
<organism evidence="2 3">
    <name type="scientific">Suillus plorans</name>
    <dbReference type="NCBI Taxonomy" id="116603"/>
    <lineage>
        <taxon>Eukaryota</taxon>
        <taxon>Fungi</taxon>
        <taxon>Dikarya</taxon>
        <taxon>Basidiomycota</taxon>
        <taxon>Agaricomycotina</taxon>
        <taxon>Agaricomycetes</taxon>
        <taxon>Agaricomycetidae</taxon>
        <taxon>Boletales</taxon>
        <taxon>Suillineae</taxon>
        <taxon>Suillaceae</taxon>
        <taxon>Suillus</taxon>
    </lineage>
</organism>
<feature type="coiled-coil region" evidence="1">
    <location>
        <begin position="822"/>
        <end position="849"/>
    </location>
</feature>
<dbReference type="EMBL" id="JABBWE010000009">
    <property type="protein sequence ID" value="KAG1800345.1"/>
    <property type="molecule type" value="Genomic_DNA"/>
</dbReference>
<keyword evidence="1" id="KW-0175">Coiled coil</keyword>
<sequence length="955" mass="109380">MSRPSARRITGLSKATIKHGFRRSVRTIDVLKAGQQTRRMEHVNAKRQSCIQEMSAEDRAAVETMLIDYDTDIESIPYTAPPGEEGAEFSHEGGEYEVFQGLAQQMADLSGFHYVDPRTRGDRINVQNANWDLQMEGLVRAYLDYRMRDNGDGMPSVLSDDDTLRDDADTLILQNIELVDIFSRKFASLQPLASHRFPNESLIYHGYLGCSPLHPTVAISLRTLAAYRQSHRTCPRFSVQAQCKALCHLHDIPYQPYLNTQFSDAYDVYLEILHRVDSLIKAALKRDTQDWRLLNSCPCCCYKLDDEDNMTFEWLATIDGNNSLKRWSSSIYGTSPRDDSRTRRSDYWLHRANVDQFQLNGAQPHEQDPTDDWEDVVQSDSAPFNCVDRWRNAGPEARKRMFSVFDESGIFIAACRHRFILLVCDMVKSGELSKYPLAILDHLLNVYGKNGGVAYDIGCAFSKTLENSCLGPRARELNLRLMVGAFHGHAHNRRCQIDWHPMYIEGTGHTEGEGCEHVFSSSNELARSTRHATPFHRHQTIEQHFAFWDDDKYAALSTFLQNHYREALTAIQTLTGELSSLEGVLNLTHADFIRFHKEERSYLDGLKEPPVKDRVSVRYVQALDEVVVRQKEWNTAREAANRALVDIHVGGYQEMHTAINQAWIRVDGSYSKLQNAEAMASHLEIQLGIDKRWEIDSKPYRQFRQEASLLTYRTALDDLERLVVMRLFELSKLSLSGTGYKLRQQISKALQRRSQAIRNALSRFNLQAAALVPPRPQLTWKDIVEYSFLGEFDLLRQSRSDIRTLDWTKPAHREATVKYFKLQRAREEIQRLNIEIRRLRTAIHDEELTVNATINSLLVSNKPVGLELQRQWRSRAAINAAHLFRLDRIMSQAGFSGKRGLGTRLNGTSSHEPERMMATSTISTTDEQSGGDNLEHEEQEQNVEDFADFLASVVE</sequence>
<evidence type="ECO:0000313" key="3">
    <source>
        <dbReference type="Proteomes" id="UP000719766"/>
    </source>
</evidence>
<evidence type="ECO:0000256" key="1">
    <source>
        <dbReference type="SAM" id="Coils"/>
    </source>
</evidence>
<dbReference type="RefSeq" id="XP_041164331.1">
    <property type="nucleotide sequence ID" value="XM_041302157.1"/>
</dbReference>